<dbReference type="GO" id="GO:0005975">
    <property type="term" value="P:carbohydrate metabolic process"/>
    <property type="evidence" value="ECO:0007669"/>
    <property type="project" value="InterPro"/>
</dbReference>
<dbReference type="InterPro" id="IPR011583">
    <property type="entry name" value="Chitinase_II/V-like_cat"/>
</dbReference>
<accession>A0A7K3W339</accession>
<dbReference type="InterPro" id="IPR017853">
    <property type="entry name" value="GH"/>
</dbReference>
<dbReference type="PANTHER" id="PTHR46066:SF2">
    <property type="entry name" value="CHITINASE DOMAIN-CONTAINING PROTEIN 1"/>
    <property type="match status" value="1"/>
</dbReference>
<protein>
    <recommendedName>
        <fullName evidence="1">GH18 domain-containing protein</fullName>
    </recommendedName>
</protein>
<dbReference type="Gene3D" id="3.10.50.10">
    <property type="match status" value="1"/>
</dbReference>
<evidence type="ECO:0000313" key="2">
    <source>
        <dbReference type="EMBL" id="NEK59048.1"/>
    </source>
</evidence>
<dbReference type="EMBL" id="JAAGWF010000015">
    <property type="protein sequence ID" value="NEK59048.1"/>
    <property type="molecule type" value="Genomic_DNA"/>
</dbReference>
<dbReference type="InterPro" id="IPR001223">
    <property type="entry name" value="Glyco_hydro18_cat"/>
</dbReference>
<dbReference type="Proteomes" id="UP000470246">
    <property type="component" value="Unassembled WGS sequence"/>
</dbReference>
<dbReference type="SMART" id="SM00636">
    <property type="entry name" value="Glyco_18"/>
    <property type="match status" value="1"/>
</dbReference>
<gene>
    <name evidence="2" type="ORF">GCU56_14345</name>
</gene>
<dbReference type="Pfam" id="PF00704">
    <property type="entry name" value="Glyco_hydro_18"/>
    <property type="match status" value="1"/>
</dbReference>
<dbReference type="GO" id="GO:0008061">
    <property type="term" value="F:chitin binding"/>
    <property type="evidence" value="ECO:0007669"/>
    <property type="project" value="InterPro"/>
</dbReference>
<dbReference type="PANTHER" id="PTHR46066">
    <property type="entry name" value="CHITINASE DOMAIN-CONTAINING PROTEIN 1 FAMILY MEMBER"/>
    <property type="match status" value="1"/>
</dbReference>
<comment type="caution">
    <text evidence="2">The sequence shown here is derived from an EMBL/GenBank/DDBJ whole genome shotgun (WGS) entry which is preliminary data.</text>
</comment>
<dbReference type="SUPFAM" id="SSF51445">
    <property type="entry name" value="(Trans)glycosidases"/>
    <property type="match status" value="1"/>
</dbReference>
<reference evidence="2 3" key="1">
    <citation type="submission" date="2020-02" db="EMBL/GenBank/DDBJ databases">
        <title>Geodermatophilus sabuli CPCC 205279 I12A-02694.</title>
        <authorList>
            <person name="Jiang Z."/>
        </authorList>
    </citation>
    <scope>NUCLEOTIDE SEQUENCE [LARGE SCALE GENOMIC DNA]</scope>
    <source>
        <strain evidence="2 3">I12A-02694</strain>
    </source>
</reference>
<sequence>MTRHRRDPLLWAGVAVAVVLLVVGAVALRPRLFPSAQPLVAAAWLPAWDDRAATSLDRALTEGGLTEVSPTWATVSPDGTFAVTPPTPAVLDTIEAAGAELIPTVQNFADGEWQGELIADLLADRTRAQAHRAALVDLALANDWDGVDVDYESLPPTAGPQFTDFLRALADDLHGHDMVLTVAVPARDSDEDRNGLAYSYQVIGQIADQVRVMTYDHSWDSSDAGPVAPADWVEDVVAHAVDEVPAEKLMLGLATYGYDWVGQEGRNLGAADAVALAEQVGARPRWDDEAAAWTFDYDRDGEQHTVWYEDARSLERKQEIAVAHDLRGVAIWSLGGEDPQVWPTVATATSTRVQS</sequence>
<dbReference type="InterPro" id="IPR029070">
    <property type="entry name" value="Chitinase_insertion_sf"/>
</dbReference>
<dbReference type="PROSITE" id="PS51910">
    <property type="entry name" value="GH18_2"/>
    <property type="match status" value="1"/>
</dbReference>
<feature type="domain" description="GH18" evidence="1">
    <location>
        <begin position="39"/>
        <end position="355"/>
    </location>
</feature>
<dbReference type="Gene3D" id="3.20.20.80">
    <property type="entry name" value="Glycosidases"/>
    <property type="match status" value="1"/>
</dbReference>
<proteinExistence type="predicted"/>
<evidence type="ECO:0000313" key="3">
    <source>
        <dbReference type="Proteomes" id="UP000470246"/>
    </source>
</evidence>
<evidence type="ECO:0000259" key="1">
    <source>
        <dbReference type="PROSITE" id="PS51910"/>
    </source>
</evidence>
<dbReference type="RefSeq" id="WP_163482412.1">
    <property type="nucleotide sequence ID" value="NZ_JAAGWF010000015.1"/>
</dbReference>
<dbReference type="AlphaFoldDB" id="A0A7K3W339"/>
<name>A0A7K3W339_9ACTN</name>
<keyword evidence="3" id="KW-1185">Reference proteome</keyword>
<organism evidence="2 3">
    <name type="scientific">Geodermatophilus sabuli</name>
    <dbReference type="NCBI Taxonomy" id="1564158"/>
    <lineage>
        <taxon>Bacteria</taxon>
        <taxon>Bacillati</taxon>
        <taxon>Actinomycetota</taxon>
        <taxon>Actinomycetes</taxon>
        <taxon>Geodermatophilales</taxon>
        <taxon>Geodermatophilaceae</taxon>
        <taxon>Geodermatophilus</taxon>
    </lineage>
</organism>